<name>A0AAW5JL96_9FIRM</name>
<dbReference type="InterPro" id="IPR051201">
    <property type="entry name" value="Chloro_Bact_Ser_Proteases"/>
</dbReference>
<keyword evidence="2" id="KW-0378">Hydrolase</keyword>
<feature type="transmembrane region" description="Helical" evidence="3">
    <location>
        <begin position="49"/>
        <end position="69"/>
    </location>
</feature>
<dbReference type="SUPFAM" id="SSF50156">
    <property type="entry name" value="PDZ domain-like"/>
    <property type="match status" value="1"/>
</dbReference>
<evidence type="ECO:0000313" key="5">
    <source>
        <dbReference type="EMBL" id="MCQ4770612.1"/>
    </source>
</evidence>
<dbReference type="InterPro" id="IPR001940">
    <property type="entry name" value="Peptidase_S1C"/>
</dbReference>
<dbReference type="AlphaFoldDB" id="A0AAW5JL96"/>
<proteinExistence type="predicted"/>
<dbReference type="Gene3D" id="2.40.10.120">
    <property type="match status" value="1"/>
</dbReference>
<keyword evidence="1 5" id="KW-0645">Protease</keyword>
<dbReference type="Proteomes" id="UP001204562">
    <property type="component" value="Unassembled WGS sequence"/>
</dbReference>
<dbReference type="InterPro" id="IPR036034">
    <property type="entry name" value="PDZ_sf"/>
</dbReference>
<keyword evidence="3" id="KW-0812">Transmembrane</keyword>
<dbReference type="PANTHER" id="PTHR43343:SF3">
    <property type="entry name" value="PROTEASE DO-LIKE 8, CHLOROPLASTIC"/>
    <property type="match status" value="1"/>
</dbReference>
<dbReference type="Pfam" id="PF13180">
    <property type="entry name" value="PDZ_2"/>
    <property type="match status" value="1"/>
</dbReference>
<dbReference type="GO" id="GO:0006508">
    <property type="term" value="P:proteolysis"/>
    <property type="evidence" value="ECO:0007669"/>
    <property type="project" value="UniProtKB-KW"/>
</dbReference>
<dbReference type="Pfam" id="PF13365">
    <property type="entry name" value="Trypsin_2"/>
    <property type="match status" value="1"/>
</dbReference>
<evidence type="ECO:0000259" key="4">
    <source>
        <dbReference type="PROSITE" id="PS50106"/>
    </source>
</evidence>
<dbReference type="InterPro" id="IPR009003">
    <property type="entry name" value="Peptidase_S1_PA"/>
</dbReference>
<evidence type="ECO:0000256" key="2">
    <source>
        <dbReference type="ARBA" id="ARBA00022801"/>
    </source>
</evidence>
<dbReference type="EMBL" id="JANFYS010000017">
    <property type="protein sequence ID" value="MCQ4770612.1"/>
    <property type="molecule type" value="Genomic_DNA"/>
</dbReference>
<accession>A0AAW5JL96</accession>
<dbReference type="InterPro" id="IPR001478">
    <property type="entry name" value="PDZ"/>
</dbReference>
<feature type="domain" description="PDZ" evidence="4">
    <location>
        <begin position="326"/>
        <end position="394"/>
    </location>
</feature>
<organism evidence="5 6">
    <name type="scientific">Intestinimonas massiliensis</name>
    <name type="common">ex Afouda et al. 2020</name>
    <dbReference type="NCBI Taxonomy" id="1673721"/>
    <lineage>
        <taxon>Bacteria</taxon>
        <taxon>Bacillati</taxon>
        <taxon>Bacillota</taxon>
        <taxon>Clostridia</taxon>
        <taxon>Eubacteriales</taxon>
        <taxon>Intestinimonas</taxon>
    </lineage>
</organism>
<keyword evidence="3" id="KW-0472">Membrane</keyword>
<evidence type="ECO:0000256" key="3">
    <source>
        <dbReference type="SAM" id="Phobius"/>
    </source>
</evidence>
<comment type="caution">
    <text evidence="5">The sequence shown here is derived from an EMBL/GenBank/DDBJ whole genome shotgun (WGS) entry which is preliminary data.</text>
</comment>
<dbReference type="Gene3D" id="2.30.42.10">
    <property type="match status" value="1"/>
</dbReference>
<dbReference type="SMART" id="SM00228">
    <property type="entry name" value="PDZ"/>
    <property type="match status" value="1"/>
</dbReference>
<sequence>MLYYYDHTPQDDPAGTTAVLPAAEPEPIAPPEALAAPPRRKKDRSERGAATLLAVLSLLLGGTAVLLALRAQPVALEALLPGTVQGQPGVGQPSVELVPAPELRRAPTGDGTVLTLAERPAEAAMSLQDIYKKVSPSVVFIRAATGQGIAQGTGVVMSADGYIITNAHVIEGSFRADVVLEDGGQYEALLVGSDAATDLAVLKIDAQGLTPAEFGDSDQMEVGDVVVAIGNPMGEELRGTMTDGILSAINRDMEVEGRQMTLLQTTAALNTGNSGGALINDVGQVIGITNMKLMAYNSTVEGLGFAIPSRTAKTVVDDLIGYGVVKGRPMLGITVRPLTAEERTGRSLDHGLWVEQVEENSDAWTQGIRTGDVLLSANGVELSVNDDLLELKNALAVGETIQFCLWREGETLDITVELVEQYSLE</sequence>
<evidence type="ECO:0000256" key="1">
    <source>
        <dbReference type="ARBA" id="ARBA00022670"/>
    </source>
</evidence>
<evidence type="ECO:0000313" key="6">
    <source>
        <dbReference type="Proteomes" id="UP001204562"/>
    </source>
</evidence>
<protein>
    <submittedName>
        <fullName evidence="5">S1C family serine protease</fullName>
    </submittedName>
</protein>
<dbReference type="PROSITE" id="PS50106">
    <property type="entry name" value="PDZ"/>
    <property type="match status" value="1"/>
</dbReference>
<dbReference type="GO" id="GO:0004252">
    <property type="term" value="F:serine-type endopeptidase activity"/>
    <property type="evidence" value="ECO:0007669"/>
    <property type="project" value="InterPro"/>
</dbReference>
<reference evidence="5" key="1">
    <citation type="submission" date="2022-06" db="EMBL/GenBank/DDBJ databases">
        <title>Isolation of gut microbiota from human fecal samples.</title>
        <authorList>
            <person name="Pamer E.G."/>
            <person name="Barat B."/>
            <person name="Waligurski E."/>
            <person name="Medina S."/>
            <person name="Paddock L."/>
            <person name="Mostad J."/>
        </authorList>
    </citation>
    <scope>NUCLEOTIDE SEQUENCE</scope>
    <source>
        <strain evidence="5">DFI.9.91</strain>
    </source>
</reference>
<dbReference type="RefSeq" id="WP_256304017.1">
    <property type="nucleotide sequence ID" value="NZ_JANFYS010000017.1"/>
</dbReference>
<dbReference type="SUPFAM" id="SSF50494">
    <property type="entry name" value="Trypsin-like serine proteases"/>
    <property type="match status" value="1"/>
</dbReference>
<dbReference type="PRINTS" id="PR00834">
    <property type="entry name" value="PROTEASES2C"/>
</dbReference>
<gene>
    <name evidence="5" type="ORF">NE579_09065</name>
</gene>
<keyword evidence="3" id="KW-1133">Transmembrane helix</keyword>
<dbReference type="PANTHER" id="PTHR43343">
    <property type="entry name" value="PEPTIDASE S12"/>
    <property type="match status" value="1"/>
</dbReference>